<reference evidence="2 3" key="1">
    <citation type="submission" date="2019-02" db="EMBL/GenBank/DDBJ databases">
        <title>Deep-cultivation of Planctomycetes and their phenomic and genomic characterization uncovers novel biology.</title>
        <authorList>
            <person name="Wiegand S."/>
            <person name="Jogler M."/>
            <person name="Boedeker C."/>
            <person name="Pinto D."/>
            <person name="Vollmers J."/>
            <person name="Rivas-Marin E."/>
            <person name="Kohn T."/>
            <person name="Peeters S.H."/>
            <person name="Heuer A."/>
            <person name="Rast P."/>
            <person name="Oberbeckmann S."/>
            <person name="Bunk B."/>
            <person name="Jeske O."/>
            <person name="Meyerdierks A."/>
            <person name="Storesund J.E."/>
            <person name="Kallscheuer N."/>
            <person name="Luecker S."/>
            <person name="Lage O.M."/>
            <person name="Pohl T."/>
            <person name="Merkel B.J."/>
            <person name="Hornburger P."/>
            <person name="Mueller R.-W."/>
            <person name="Bruemmer F."/>
            <person name="Labrenz M."/>
            <person name="Spormann A.M."/>
            <person name="Op Den Camp H."/>
            <person name="Overmann J."/>
            <person name="Amann R."/>
            <person name="Jetten M.S.M."/>
            <person name="Mascher T."/>
            <person name="Medema M.H."/>
            <person name="Devos D.P."/>
            <person name="Kaster A.-K."/>
            <person name="Ovreas L."/>
            <person name="Rohde M."/>
            <person name="Galperin M.Y."/>
            <person name="Jogler C."/>
        </authorList>
    </citation>
    <scope>NUCLEOTIDE SEQUENCE [LARGE SCALE GENOMIC DNA]</scope>
    <source>
        <strain evidence="2 3">Pla22</strain>
    </source>
</reference>
<dbReference type="InterPro" id="IPR009081">
    <property type="entry name" value="PP-bd_ACP"/>
</dbReference>
<evidence type="ECO:0000313" key="3">
    <source>
        <dbReference type="Proteomes" id="UP000316598"/>
    </source>
</evidence>
<dbReference type="EMBL" id="SJPI01000001">
    <property type="protein sequence ID" value="TWT53718.1"/>
    <property type="molecule type" value="Genomic_DNA"/>
</dbReference>
<proteinExistence type="predicted"/>
<dbReference type="Pfam" id="PF00550">
    <property type="entry name" value="PP-binding"/>
    <property type="match status" value="1"/>
</dbReference>
<evidence type="ECO:0000259" key="1">
    <source>
        <dbReference type="Pfam" id="PF00550"/>
    </source>
</evidence>
<dbReference type="OrthoDB" id="123083at2"/>
<evidence type="ECO:0000313" key="2">
    <source>
        <dbReference type="EMBL" id="TWT53718.1"/>
    </source>
</evidence>
<organism evidence="2 3">
    <name type="scientific">Rubripirellula amarantea</name>
    <dbReference type="NCBI Taxonomy" id="2527999"/>
    <lineage>
        <taxon>Bacteria</taxon>
        <taxon>Pseudomonadati</taxon>
        <taxon>Planctomycetota</taxon>
        <taxon>Planctomycetia</taxon>
        <taxon>Pirellulales</taxon>
        <taxon>Pirellulaceae</taxon>
        <taxon>Rubripirellula</taxon>
    </lineage>
</organism>
<gene>
    <name evidence="2" type="ORF">Pla22_13500</name>
</gene>
<dbReference type="RefSeq" id="WP_146513884.1">
    <property type="nucleotide sequence ID" value="NZ_SJPI01000001.1"/>
</dbReference>
<comment type="caution">
    <text evidence="2">The sequence shown here is derived from an EMBL/GenBank/DDBJ whole genome shotgun (WGS) entry which is preliminary data.</text>
</comment>
<sequence length="85" mass="9387">MTTRDTILEVIHEVAAESEKTLGDDFGDNTVLLDSGLDSLDFAIIVARLEERLGEDPFAAMDEPVYPKTLGDFVGIYDSFFANQD</sequence>
<dbReference type="AlphaFoldDB" id="A0A5C5WT63"/>
<dbReference type="SUPFAM" id="SSF47336">
    <property type="entry name" value="ACP-like"/>
    <property type="match status" value="1"/>
</dbReference>
<feature type="domain" description="Carrier" evidence="1">
    <location>
        <begin position="11"/>
        <end position="55"/>
    </location>
</feature>
<dbReference type="Gene3D" id="1.10.1200.10">
    <property type="entry name" value="ACP-like"/>
    <property type="match status" value="1"/>
</dbReference>
<dbReference type="Proteomes" id="UP000316598">
    <property type="component" value="Unassembled WGS sequence"/>
</dbReference>
<dbReference type="InterPro" id="IPR036736">
    <property type="entry name" value="ACP-like_sf"/>
</dbReference>
<accession>A0A5C5WT63</accession>
<protein>
    <submittedName>
        <fullName evidence="2">Phosphopantetheine attachment site</fullName>
    </submittedName>
</protein>
<name>A0A5C5WT63_9BACT</name>
<keyword evidence="3" id="KW-1185">Reference proteome</keyword>